<dbReference type="InterPro" id="IPR036291">
    <property type="entry name" value="NAD(P)-bd_dom_sf"/>
</dbReference>
<evidence type="ECO:0000259" key="2">
    <source>
        <dbReference type="Pfam" id="PF01370"/>
    </source>
</evidence>
<dbReference type="EMBL" id="CP017641">
    <property type="protein sequence ID" value="APZ95817.1"/>
    <property type="molecule type" value="Genomic_DNA"/>
</dbReference>
<feature type="domain" description="NAD-dependent epimerase/dehydratase" evidence="2">
    <location>
        <begin position="33"/>
        <end position="197"/>
    </location>
</feature>
<sequence>MSKTPINNEELDDWLSTPTDGLRESMRSVFGDVIVLGAAGKMGPTLARMVRRALPDSQQVIAVSRFSNDAAKAELEQHGVRTIRCDLLNRDEVTALPDAPNVIFMAGHKFGTGDRPDLTWMMNAVVPANVGERYKDSRIVMFSTGCVYPLVDVNSGGSVETDVLGPPGEYANSCVARERIFSYYAREFGTPVLLFRLNYAVDLRYGVLHDVATKVLNRQPIDVAMGHVNVIWQGDANARALQCLAHAESPAAAMNVTGRELVSVRELAMRFGELFGVSPEITGAEADTAWLSNASKSFDHFGDVSVSLDEMIQATAGWLQQGGASLGKPTHFETRDGKF</sequence>
<dbReference type="Pfam" id="PF01370">
    <property type="entry name" value="Epimerase"/>
    <property type="match status" value="1"/>
</dbReference>
<dbReference type="OrthoDB" id="9785845at2"/>
<dbReference type="STRING" id="1891926.Fuma_05479"/>
<proteinExistence type="inferred from homology"/>
<dbReference type="InterPro" id="IPR001509">
    <property type="entry name" value="Epimerase_deHydtase"/>
</dbReference>
<dbReference type="KEGG" id="fmr:Fuma_05479"/>
<dbReference type="Gene3D" id="3.40.50.720">
    <property type="entry name" value="NAD(P)-binding Rossmann-like Domain"/>
    <property type="match status" value="1"/>
</dbReference>
<dbReference type="SUPFAM" id="SSF51735">
    <property type="entry name" value="NAD(P)-binding Rossmann-fold domains"/>
    <property type="match status" value="1"/>
</dbReference>
<dbReference type="RefSeq" id="WP_077026925.1">
    <property type="nucleotide sequence ID" value="NZ_CP017641.1"/>
</dbReference>
<gene>
    <name evidence="3" type="ORF">Fuma_05479</name>
</gene>
<protein>
    <submittedName>
        <fullName evidence="3">NAD dependent epimerase/dehydratase family protein</fullName>
    </submittedName>
</protein>
<organism evidence="3 4">
    <name type="scientific">Fuerstiella marisgermanici</name>
    <dbReference type="NCBI Taxonomy" id="1891926"/>
    <lineage>
        <taxon>Bacteria</taxon>
        <taxon>Pseudomonadati</taxon>
        <taxon>Planctomycetota</taxon>
        <taxon>Planctomycetia</taxon>
        <taxon>Planctomycetales</taxon>
        <taxon>Planctomycetaceae</taxon>
        <taxon>Fuerstiella</taxon>
    </lineage>
</organism>
<reference evidence="3 4" key="1">
    <citation type="journal article" date="2016" name="Front. Microbiol.">
        <title>Fuerstia marisgermanicae gen. nov., sp. nov., an Unusual Member of the Phylum Planctomycetes from the German Wadden Sea.</title>
        <authorList>
            <person name="Kohn T."/>
            <person name="Heuer A."/>
            <person name="Jogler M."/>
            <person name="Vollmers J."/>
            <person name="Boedeker C."/>
            <person name="Bunk B."/>
            <person name="Rast P."/>
            <person name="Borchert D."/>
            <person name="Glockner I."/>
            <person name="Freese H.M."/>
            <person name="Klenk H.P."/>
            <person name="Overmann J."/>
            <person name="Kaster A.K."/>
            <person name="Rohde M."/>
            <person name="Wiegand S."/>
            <person name="Jogler C."/>
        </authorList>
    </citation>
    <scope>NUCLEOTIDE SEQUENCE [LARGE SCALE GENOMIC DNA]</scope>
    <source>
        <strain evidence="3 4">NH11</strain>
    </source>
</reference>
<evidence type="ECO:0000256" key="1">
    <source>
        <dbReference type="ARBA" id="ARBA00007637"/>
    </source>
</evidence>
<comment type="similarity">
    <text evidence="1">Belongs to the NAD(P)-dependent epimerase/dehydratase family.</text>
</comment>
<dbReference type="Proteomes" id="UP000187735">
    <property type="component" value="Chromosome"/>
</dbReference>
<keyword evidence="4" id="KW-1185">Reference proteome</keyword>
<evidence type="ECO:0000313" key="3">
    <source>
        <dbReference type="EMBL" id="APZ95817.1"/>
    </source>
</evidence>
<dbReference type="PANTHER" id="PTHR43000">
    <property type="entry name" value="DTDP-D-GLUCOSE 4,6-DEHYDRATASE-RELATED"/>
    <property type="match status" value="1"/>
</dbReference>
<dbReference type="AlphaFoldDB" id="A0A1P8WP34"/>
<evidence type="ECO:0000313" key="4">
    <source>
        <dbReference type="Proteomes" id="UP000187735"/>
    </source>
</evidence>
<accession>A0A1P8WP34</accession>
<name>A0A1P8WP34_9PLAN</name>